<gene>
    <name evidence="6" type="ORF">ANCCEY_00335</name>
</gene>
<dbReference type="GO" id="GO:0005524">
    <property type="term" value="F:ATP binding"/>
    <property type="evidence" value="ECO:0007669"/>
    <property type="project" value="UniProtKB-KW"/>
</dbReference>
<name>A0A0D6MBT0_9BILA</name>
<dbReference type="PANTHER" id="PTHR46877:SF14">
    <property type="entry name" value="RECEPTOR PROTEIN-TYROSINE KINASE"/>
    <property type="match status" value="1"/>
</dbReference>
<keyword evidence="5" id="KW-0675">Receptor</keyword>
<dbReference type="PANTHER" id="PTHR46877">
    <property type="entry name" value="EPH RECEPTOR A5"/>
    <property type="match status" value="1"/>
</dbReference>
<dbReference type="Gene3D" id="2.60.40.1770">
    <property type="entry name" value="ephrin a2 ectodomain"/>
    <property type="match status" value="1"/>
</dbReference>
<evidence type="ECO:0000256" key="3">
    <source>
        <dbReference type="ARBA" id="ARBA00022840"/>
    </source>
</evidence>
<dbReference type="GO" id="GO:0007411">
    <property type="term" value="P:axon guidance"/>
    <property type="evidence" value="ECO:0007669"/>
    <property type="project" value="TreeGrafter"/>
</dbReference>
<keyword evidence="2" id="KW-0547">Nucleotide-binding</keyword>
<evidence type="ECO:0000313" key="6">
    <source>
        <dbReference type="EMBL" id="EPB80621.1"/>
    </source>
</evidence>
<evidence type="ECO:0000256" key="5">
    <source>
        <dbReference type="ARBA" id="ARBA00023170"/>
    </source>
</evidence>
<dbReference type="Proteomes" id="UP000054495">
    <property type="component" value="Unassembled WGS sequence"/>
</dbReference>
<sequence length="177" mass="19295">MTLGVCRFELGHVYYVVCDATVTKFTRYPVTVTSHSREEMVKVTGKCVANAVPTQSEAPTGFCTSSGRWNHLIGECACKPGYTTDSLKGEDKCVELAKAQLRSITCCVCMSHTSFRHLMNGISSCEEAICNLGLVLGFAEPKETVSRGYGKFGQRTSEAQAVFTAQVVPFTYLATHN</sequence>
<evidence type="ECO:0000256" key="1">
    <source>
        <dbReference type="ARBA" id="ARBA00004167"/>
    </source>
</evidence>
<proteinExistence type="predicted"/>
<comment type="subcellular location">
    <subcellularLocation>
        <location evidence="1">Membrane</location>
        <topology evidence="1">Single-pass membrane protein</topology>
    </subcellularLocation>
</comment>
<protein>
    <submittedName>
        <fullName evidence="6">Uncharacterized protein</fullName>
    </submittedName>
</protein>
<dbReference type="InterPro" id="IPR050449">
    <property type="entry name" value="Ephrin_rcpt_TKs"/>
</dbReference>
<dbReference type="GO" id="GO:0005005">
    <property type="term" value="F:transmembrane-ephrin receptor activity"/>
    <property type="evidence" value="ECO:0007669"/>
    <property type="project" value="TreeGrafter"/>
</dbReference>
<organism evidence="6 7">
    <name type="scientific">Ancylostoma ceylanicum</name>
    <dbReference type="NCBI Taxonomy" id="53326"/>
    <lineage>
        <taxon>Eukaryota</taxon>
        <taxon>Metazoa</taxon>
        <taxon>Ecdysozoa</taxon>
        <taxon>Nematoda</taxon>
        <taxon>Chromadorea</taxon>
        <taxon>Rhabditida</taxon>
        <taxon>Rhabditina</taxon>
        <taxon>Rhabditomorpha</taxon>
        <taxon>Strongyloidea</taxon>
        <taxon>Ancylostomatidae</taxon>
        <taxon>Ancylostomatinae</taxon>
        <taxon>Ancylostoma</taxon>
    </lineage>
</organism>
<dbReference type="GO" id="GO:0030425">
    <property type="term" value="C:dendrite"/>
    <property type="evidence" value="ECO:0007669"/>
    <property type="project" value="TreeGrafter"/>
</dbReference>
<dbReference type="GO" id="GO:0005886">
    <property type="term" value="C:plasma membrane"/>
    <property type="evidence" value="ECO:0007669"/>
    <property type="project" value="TreeGrafter"/>
</dbReference>
<accession>A0A0D6MBT0</accession>
<keyword evidence="4" id="KW-0472">Membrane</keyword>
<evidence type="ECO:0000313" key="7">
    <source>
        <dbReference type="Proteomes" id="UP000054495"/>
    </source>
</evidence>
<dbReference type="AlphaFoldDB" id="A0A0D6MBT0"/>
<evidence type="ECO:0000256" key="4">
    <source>
        <dbReference type="ARBA" id="ARBA00023136"/>
    </source>
</evidence>
<keyword evidence="7" id="KW-1185">Reference proteome</keyword>
<dbReference type="Pfam" id="PF25599">
    <property type="entry name" value="Ephrin_CRD"/>
    <property type="match status" value="1"/>
</dbReference>
<evidence type="ECO:0000256" key="2">
    <source>
        <dbReference type="ARBA" id="ARBA00022741"/>
    </source>
</evidence>
<dbReference type="EMBL" id="KE124778">
    <property type="protein sequence ID" value="EPB80621.1"/>
    <property type="molecule type" value="Genomic_DNA"/>
</dbReference>
<keyword evidence="3" id="KW-0067">ATP-binding</keyword>
<reference evidence="6 7" key="1">
    <citation type="submission" date="2013-05" db="EMBL/GenBank/DDBJ databases">
        <title>Draft genome of the parasitic nematode Anyclostoma ceylanicum.</title>
        <authorList>
            <person name="Mitreva M."/>
        </authorList>
    </citation>
    <scope>NUCLEOTIDE SEQUENCE [LARGE SCALE GENOMIC DNA]</scope>
</reference>